<evidence type="ECO:0000313" key="11">
    <source>
        <dbReference type="RefSeq" id="XP_018469128.2"/>
    </source>
</evidence>
<evidence type="ECO:0000256" key="2">
    <source>
        <dbReference type="ARBA" id="ARBA00022737"/>
    </source>
</evidence>
<dbReference type="Pfam" id="PF13912">
    <property type="entry name" value="zf-C2H2_6"/>
    <property type="match status" value="2"/>
</dbReference>
<dbReference type="InterPro" id="IPR013087">
    <property type="entry name" value="Znf_C2H2_type"/>
</dbReference>
<dbReference type="GO" id="GO:0008270">
    <property type="term" value="F:zinc ion binding"/>
    <property type="evidence" value="ECO:0007669"/>
    <property type="project" value="UniProtKB-KW"/>
</dbReference>
<dbReference type="Gene3D" id="3.30.160.60">
    <property type="entry name" value="Classic Zinc Finger"/>
    <property type="match status" value="1"/>
</dbReference>
<keyword evidence="10" id="KW-1185">Reference proteome</keyword>
<dbReference type="Proteomes" id="UP000504610">
    <property type="component" value="Chromosome 2"/>
</dbReference>
<dbReference type="PROSITE" id="PS00028">
    <property type="entry name" value="ZINC_FINGER_C2H2_1"/>
    <property type="match status" value="2"/>
</dbReference>
<reference evidence="10" key="1">
    <citation type="journal article" date="2019" name="Database">
        <title>The radish genome database (RadishGD): an integrated information resource for radish genomics.</title>
        <authorList>
            <person name="Yu H.J."/>
            <person name="Baek S."/>
            <person name="Lee Y.J."/>
            <person name="Cho A."/>
            <person name="Mun J.H."/>
        </authorList>
    </citation>
    <scope>NUCLEOTIDE SEQUENCE [LARGE SCALE GENOMIC DNA]</scope>
    <source>
        <strain evidence="10">cv. WK10039</strain>
    </source>
</reference>
<keyword evidence="1" id="KW-0479">Metal-binding</keyword>
<sequence>MALDTLNSPTSTTTTTTTTTTAPSPFLTEPENLESWTKRKRTKRHRIDDQANPPSEEEYLALCLLMLARGSSDDNHHSSHPPLPPPPPSDHHHRDYKCSVCGKSFPSYQALGGHKTSHRKPVSNNNNIINHDGNSNSGNGSITNNGNISNGLIGRSGKTHKCSICFKSFPSGQALGGHKRCHYDGGNGNSYVNGNGSNSHGFDLNLPADQVFEVSCDETLGKSQLSGEETRSPL</sequence>
<dbReference type="GO" id="GO:0000976">
    <property type="term" value="F:transcription cis-regulatory region binding"/>
    <property type="evidence" value="ECO:0007669"/>
    <property type="project" value="TreeGrafter"/>
</dbReference>
<feature type="compositionally biased region" description="Low complexity" evidence="8">
    <location>
        <begin position="8"/>
        <end position="25"/>
    </location>
</feature>
<dbReference type="AlphaFoldDB" id="A0A6J0MAW4"/>
<evidence type="ECO:0000256" key="8">
    <source>
        <dbReference type="SAM" id="MobiDB-lite"/>
    </source>
</evidence>
<protein>
    <submittedName>
        <fullName evidence="11">Zinc finger protein AZF1</fullName>
    </submittedName>
</protein>
<dbReference type="GO" id="GO:0005634">
    <property type="term" value="C:nucleus"/>
    <property type="evidence" value="ECO:0007669"/>
    <property type="project" value="TreeGrafter"/>
</dbReference>
<dbReference type="SMART" id="SM00355">
    <property type="entry name" value="ZnF_C2H2"/>
    <property type="match status" value="2"/>
</dbReference>
<dbReference type="PANTHER" id="PTHR45988">
    <property type="entry name" value="C2H2 TYPE ZINC FINGER TRANSCRIPTION FACTOR FAMILY-RELATED"/>
    <property type="match status" value="1"/>
</dbReference>
<feature type="region of interest" description="Disordered" evidence="8">
    <location>
        <begin position="1"/>
        <end position="53"/>
    </location>
</feature>
<feature type="compositionally biased region" description="Low complexity" evidence="8">
    <location>
        <begin position="123"/>
        <end position="142"/>
    </location>
</feature>
<proteinExistence type="predicted"/>
<feature type="domain" description="C2H2-type" evidence="9">
    <location>
        <begin position="160"/>
        <end position="182"/>
    </location>
</feature>
<evidence type="ECO:0000256" key="5">
    <source>
        <dbReference type="ARBA" id="ARBA00023015"/>
    </source>
</evidence>
<feature type="region of interest" description="Disordered" evidence="8">
    <location>
        <begin position="111"/>
        <end position="142"/>
    </location>
</feature>
<gene>
    <name evidence="11" type="primary">LOC108840806</name>
</gene>
<evidence type="ECO:0000313" key="10">
    <source>
        <dbReference type="Proteomes" id="UP000504610"/>
    </source>
</evidence>
<name>A0A6J0MAW4_RAPSA</name>
<dbReference type="PROSITE" id="PS50157">
    <property type="entry name" value="ZINC_FINGER_C2H2_2"/>
    <property type="match status" value="2"/>
</dbReference>
<dbReference type="KEGG" id="rsz:108840806"/>
<evidence type="ECO:0000256" key="3">
    <source>
        <dbReference type="ARBA" id="ARBA00022771"/>
    </source>
</evidence>
<evidence type="ECO:0000256" key="1">
    <source>
        <dbReference type="ARBA" id="ARBA00022723"/>
    </source>
</evidence>
<dbReference type="RefSeq" id="XP_018469128.2">
    <property type="nucleotide sequence ID" value="XM_018613626.2"/>
</dbReference>
<dbReference type="InterPro" id="IPR044653">
    <property type="entry name" value="AZF1/2/3-like"/>
</dbReference>
<dbReference type="SUPFAM" id="SSF57667">
    <property type="entry name" value="beta-beta-alpha zinc fingers"/>
    <property type="match status" value="1"/>
</dbReference>
<keyword evidence="5" id="KW-0805">Transcription regulation</keyword>
<keyword evidence="3 7" id="KW-0863">Zinc-finger</keyword>
<organism evidence="10 11">
    <name type="scientific">Raphanus sativus</name>
    <name type="common">Radish</name>
    <name type="synonym">Raphanus raphanistrum var. sativus</name>
    <dbReference type="NCBI Taxonomy" id="3726"/>
    <lineage>
        <taxon>Eukaryota</taxon>
        <taxon>Viridiplantae</taxon>
        <taxon>Streptophyta</taxon>
        <taxon>Embryophyta</taxon>
        <taxon>Tracheophyta</taxon>
        <taxon>Spermatophyta</taxon>
        <taxon>Magnoliopsida</taxon>
        <taxon>eudicotyledons</taxon>
        <taxon>Gunneridae</taxon>
        <taxon>Pentapetalae</taxon>
        <taxon>rosids</taxon>
        <taxon>malvids</taxon>
        <taxon>Brassicales</taxon>
        <taxon>Brassicaceae</taxon>
        <taxon>Brassiceae</taxon>
        <taxon>Raphanus</taxon>
    </lineage>
</organism>
<evidence type="ECO:0000259" key="9">
    <source>
        <dbReference type="PROSITE" id="PS50157"/>
    </source>
</evidence>
<keyword evidence="4" id="KW-0862">Zinc</keyword>
<accession>A0A6J0MAW4</accession>
<dbReference type="OrthoDB" id="40579at2759"/>
<feature type="domain" description="C2H2-type" evidence="9">
    <location>
        <begin position="96"/>
        <end position="123"/>
    </location>
</feature>
<dbReference type="InterPro" id="IPR036236">
    <property type="entry name" value="Znf_C2H2_sf"/>
</dbReference>
<keyword evidence="2" id="KW-0677">Repeat</keyword>
<evidence type="ECO:0000256" key="4">
    <source>
        <dbReference type="ARBA" id="ARBA00022833"/>
    </source>
</evidence>
<reference evidence="11" key="2">
    <citation type="submission" date="2025-08" db="UniProtKB">
        <authorList>
            <consortium name="RefSeq"/>
        </authorList>
    </citation>
    <scope>IDENTIFICATION</scope>
    <source>
        <tissue evidence="11">Leaf</tissue>
    </source>
</reference>
<dbReference type="GeneID" id="108840806"/>
<dbReference type="PANTHER" id="PTHR45988:SF90">
    <property type="entry name" value="ZINC FINGER PROTEIN ZAT10-LIKE"/>
    <property type="match status" value="1"/>
</dbReference>
<dbReference type="GO" id="GO:0003700">
    <property type="term" value="F:DNA-binding transcription factor activity"/>
    <property type="evidence" value="ECO:0007669"/>
    <property type="project" value="InterPro"/>
</dbReference>
<feature type="region of interest" description="Disordered" evidence="8">
    <location>
        <begin position="71"/>
        <end position="95"/>
    </location>
</feature>
<evidence type="ECO:0000256" key="6">
    <source>
        <dbReference type="ARBA" id="ARBA00023163"/>
    </source>
</evidence>
<evidence type="ECO:0000256" key="7">
    <source>
        <dbReference type="PROSITE-ProRule" id="PRU00042"/>
    </source>
</evidence>
<keyword evidence="6" id="KW-0804">Transcription</keyword>